<dbReference type="AlphaFoldDB" id="A0A413MCQ7"/>
<sequence>MKSYLYLAFFFMVMTYLTPKEQYRRYFRFMLGVFLAVIILKPLAAGYEYDMRFAELTKKIEGISYEYDADTTDLFTAFEAEETDYIVILLVGVLLLIVVLPVKEEKKTCSDSQKKAKAKSVSESTCDDEEYEKLLEKKLESILERMDGVGEVSVMITLSDDGTRIVDKDTKETSESIEKTTVIYDDEDASVPYVTSTDKPTVSGVLVVAQGGGKPQINNDISNAVSALFDVPMHKIKIAKMISREE</sequence>
<keyword evidence="1" id="KW-0812">Transmembrane</keyword>
<organism evidence="2 3">
    <name type="scientific">Agathobacter rectalis</name>
    <dbReference type="NCBI Taxonomy" id="39491"/>
    <lineage>
        <taxon>Bacteria</taxon>
        <taxon>Bacillati</taxon>
        <taxon>Bacillota</taxon>
        <taxon>Clostridia</taxon>
        <taxon>Lachnospirales</taxon>
        <taxon>Lachnospiraceae</taxon>
        <taxon>Agathobacter</taxon>
    </lineage>
</organism>
<dbReference type="Proteomes" id="UP000285209">
    <property type="component" value="Unassembled WGS sequence"/>
</dbReference>
<evidence type="ECO:0000256" key="1">
    <source>
        <dbReference type="SAM" id="Phobius"/>
    </source>
</evidence>
<keyword evidence="1" id="KW-1133">Transmembrane helix</keyword>
<protein>
    <recommendedName>
        <fullName evidence="4">Stage III sporulation protein AG</fullName>
    </recommendedName>
</protein>
<evidence type="ECO:0000313" key="2">
    <source>
        <dbReference type="EMBL" id="RGZ19173.1"/>
    </source>
</evidence>
<comment type="caution">
    <text evidence="2">The sequence shown here is derived from an EMBL/GenBank/DDBJ whole genome shotgun (WGS) entry which is preliminary data.</text>
</comment>
<proteinExistence type="predicted"/>
<gene>
    <name evidence="2" type="ORF">DXA03_05145</name>
</gene>
<accession>A0A413MCQ7</accession>
<evidence type="ECO:0008006" key="4">
    <source>
        <dbReference type="Google" id="ProtNLM"/>
    </source>
</evidence>
<evidence type="ECO:0000313" key="3">
    <source>
        <dbReference type="Proteomes" id="UP000285209"/>
    </source>
</evidence>
<name>A0A413MCQ7_9FIRM</name>
<reference evidence="2 3" key="1">
    <citation type="submission" date="2018-08" db="EMBL/GenBank/DDBJ databases">
        <title>A genome reference for cultivated species of the human gut microbiota.</title>
        <authorList>
            <person name="Zou Y."/>
            <person name="Xue W."/>
            <person name="Luo G."/>
        </authorList>
    </citation>
    <scope>NUCLEOTIDE SEQUENCE [LARGE SCALE GENOMIC DNA]</scope>
    <source>
        <strain evidence="2 3">AM54-25XD</strain>
    </source>
</reference>
<keyword evidence="1" id="KW-0472">Membrane</keyword>
<feature type="transmembrane region" description="Helical" evidence="1">
    <location>
        <begin position="85"/>
        <end position="102"/>
    </location>
</feature>
<dbReference type="EMBL" id="QSDV01000005">
    <property type="protein sequence ID" value="RGZ19173.1"/>
    <property type="molecule type" value="Genomic_DNA"/>
</dbReference>